<evidence type="ECO:0000256" key="8">
    <source>
        <dbReference type="ARBA" id="ARBA00023085"/>
    </source>
</evidence>
<comment type="pathway">
    <text evidence="2">Glycan metabolism; pectin degradation; 2-dehydro-3-deoxy-D-gluconate from pectin: step 1/5.</text>
</comment>
<dbReference type="Gene3D" id="2.160.20.10">
    <property type="entry name" value="Single-stranded right-handed beta-helix, Pectin lyase-like"/>
    <property type="match status" value="1"/>
</dbReference>
<comment type="catalytic activity">
    <reaction evidence="9">
        <text>[(1-&gt;4)-alpha-D-galacturonosyl methyl ester](n) + n H2O = [(1-&gt;4)-alpha-D-galacturonosyl](n) + n methanol + n H(+)</text>
        <dbReference type="Rhea" id="RHEA:22380"/>
        <dbReference type="Rhea" id="RHEA-COMP:14570"/>
        <dbReference type="Rhea" id="RHEA-COMP:14573"/>
        <dbReference type="ChEBI" id="CHEBI:15377"/>
        <dbReference type="ChEBI" id="CHEBI:15378"/>
        <dbReference type="ChEBI" id="CHEBI:17790"/>
        <dbReference type="ChEBI" id="CHEBI:140522"/>
        <dbReference type="ChEBI" id="CHEBI:140523"/>
        <dbReference type="EC" id="3.1.1.11"/>
    </reaction>
</comment>
<name>A0A9P4JFK7_9PLEO</name>
<evidence type="ECO:0000256" key="1">
    <source>
        <dbReference type="ARBA" id="ARBA00004613"/>
    </source>
</evidence>
<dbReference type="PANTHER" id="PTHR31321">
    <property type="entry name" value="ACYL-COA THIOESTER HYDROLASE YBHC-RELATED"/>
    <property type="match status" value="1"/>
</dbReference>
<evidence type="ECO:0000256" key="2">
    <source>
        <dbReference type="ARBA" id="ARBA00005184"/>
    </source>
</evidence>
<dbReference type="GO" id="GO:0005576">
    <property type="term" value="C:extracellular region"/>
    <property type="evidence" value="ECO:0007669"/>
    <property type="project" value="UniProtKB-SubCell"/>
</dbReference>
<dbReference type="OrthoDB" id="2019149at2759"/>
<dbReference type="InterPro" id="IPR011050">
    <property type="entry name" value="Pectin_lyase_fold/virulence"/>
</dbReference>
<dbReference type="Proteomes" id="UP000799536">
    <property type="component" value="Unassembled WGS sequence"/>
</dbReference>
<dbReference type="FunFam" id="2.160.20.10:FF:000014">
    <property type="entry name" value="Pectinesterase"/>
    <property type="match status" value="1"/>
</dbReference>
<keyword evidence="8" id="KW-0063">Aspartyl esterase</keyword>
<evidence type="ECO:0000256" key="7">
    <source>
        <dbReference type="ARBA" id="ARBA00022801"/>
    </source>
</evidence>
<dbReference type="Pfam" id="PF01095">
    <property type="entry name" value="Pectinesterase"/>
    <property type="match status" value="1"/>
</dbReference>
<proteinExistence type="inferred from homology"/>
<reference evidence="12" key="1">
    <citation type="journal article" date="2020" name="Stud. Mycol.">
        <title>101 Dothideomycetes genomes: a test case for predicting lifestyles and emergence of pathogens.</title>
        <authorList>
            <person name="Haridas S."/>
            <person name="Albert R."/>
            <person name="Binder M."/>
            <person name="Bloem J."/>
            <person name="Labutti K."/>
            <person name="Salamov A."/>
            <person name="Andreopoulos B."/>
            <person name="Baker S."/>
            <person name="Barry K."/>
            <person name="Bills G."/>
            <person name="Bluhm B."/>
            <person name="Cannon C."/>
            <person name="Castanera R."/>
            <person name="Culley D."/>
            <person name="Daum C."/>
            <person name="Ezra D."/>
            <person name="Gonzalez J."/>
            <person name="Henrissat B."/>
            <person name="Kuo A."/>
            <person name="Liang C."/>
            <person name="Lipzen A."/>
            <person name="Lutzoni F."/>
            <person name="Magnuson J."/>
            <person name="Mondo S."/>
            <person name="Nolan M."/>
            <person name="Ohm R."/>
            <person name="Pangilinan J."/>
            <person name="Park H.-J."/>
            <person name="Ramirez L."/>
            <person name="Alfaro M."/>
            <person name="Sun H."/>
            <person name="Tritt A."/>
            <person name="Yoshinaga Y."/>
            <person name="Zwiers L.-H."/>
            <person name="Turgeon B."/>
            <person name="Goodwin S."/>
            <person name="Spatafora J."/>
            <person name="Crous P."/>
            <person name="Grigoriev I."/>
        </authorList>
    </citation>
    <scope>NUCLEOTIDE SEQUENCE</scope>
    <source>
        <strain evidence="12">ATCC 74209</strain>
    </source>
</reference>
<feature type="chain" id="PRO_5040363495" description="pectinesterase" evidence="10">
    <location>
        <begin position="16"/>
        <end position="332"/>
    </location>
</feature>
<evidence type="ECO:0000256" key="4">
    <source>
        <dbReference type="ARBA" id="ARBA00013229"/>
    </source>
</evidence>
<keyword evidence="13" id="KW-1185">Reference proteome</keyword>
<evidence type="ECO:0000259" key="11">
    <source>
        <dbReference type="Pfam" id="PF01095"/>
    </source>
</evidence>
<comment type="subcellular location">
    <subcellularLocation>
        <location evidence="1">Secreted</location>
    </subcellularLocation>
</comment>
<evidence type="ECO:0000256" key="3">
    <source>
        <dbReference type="ARBA" id="ARBA00008891"/>
    </source>
</evidence>
<dbReference type="GO" id="GO:0045490">
    <property type="term" value="P:pectin catabolic process"/>
    <property type="evidence" value="ECO:0007669"/>
    <property type="project" value="TreeGrafter"/>
</dbReference>
<organism evidence="12 13">
    <name type="scientific">Delitschia confertaspora ATCC 74209</name>
    <dbReference type="NCBI Taxonomy" id="1513339"/>
    <lineage>
        <taxon>Eukaryota</taxon>
        <taxon>Fungi</taxon>
        <taxon>Dikarya</taxon>
        <taxon>Ascomycota</taxon>
        <taxon>Pezizomycotina</taxon>
        <taxon>Dothideomycetes</taxon>
        <taxon>Pleosporomycetidae</taxon>
        <taxon>Pleosporales</taxon>
        <taxon>Delitschiaceae</taxon>
        <taxon>Delitschia</taxon>
    </lineage>
</organism>
<dbReference type="EMBL" id="ML994241">
    <property type="protein sequence ID" value="KAF2197384.1"/>
    <property type="molecule type" value="Genomic_DNA"/>
</dbReference>
<evidence type="ECO:0000256" key="9">
    <source>
        <dbReference type="ARBA" id="ARBA00047928"/>
    </source>
</evidence>
<accession>A0A9P4JFK7</accession>
<keyword evidence="7" id="KW-0378">Hydrolase</keyword>
<dbReference type="EC" id="3.1.1.11" evidence="4"/>
<dbReference type="GO" id="GO:0042545">
    <property type="term" value="P:cell wall modification"/>
    <property type="evidence" value="ECO:0007669"/>
    <property type="project" value="InterPro"/>
</dbReference>
<evidence type="ECO:0000256" key="5">
    <source>
        <dbReference type="ARBA" id="ARBA00022525"/>
    </source>
</evidence>
<comment type="caution">
    <text evidence="12">The sequence shown here is derived from an EMBL/GenBank/DDBJ whole genome shotgun (WGS) entry which is preliminary data.</text>
</comment>
<gene>
    <name evidence="12" type="ORF">GQ43DRAFT_381130</name>
</gene>
<feature type="domain" description="Pectinesterase catalytic" evidence="11">
    <location>
        <begin position="26"/>
        <end position="295"/>
    </location>
</feature>
<keyword evidence="5" id="KW-0964">Secreted</keyword>
<evidence type="ECO:0000313" key="12">
    <source>
        <dbReference type="EMBL" id="KAF2197384.1"/>
    </source>
</evidence>
<dbReference type="InterPro" id="IPR012334">
    <property type="entry name" value="Pectin_lyas_fold"/>
</dbReference>
<dbReference type="InterPro" id="IPR000070">
    <property type="entry name" value="Pectinesterase_cat"/>
</dbReference>
<dbReference type="GO" id="GO:0030599">
    <property type="term" value="F:pectinesterase activity"/>
    <property type="evidence" value="ECO:0007669"/>
    <property type="project" value="UniProtKB-EC"/>
</dbReference>
<evidence type="ECO:0000256" key="6">
    <source>
        <dbReference type="ARBA" id="ARBA00022729"/>
    </source>
</evidence>
<dbReference type="PANTHER" id="PTHR31321:SF127">
    <property type="entry name" value="PECTINESTERASE"/>
    <property type="match status" value="1"/>
</dbReference>
<evidence type="ECO:0000256" key="10">
    <source>
        <dbReference type="SAM" id="SignalP"/>
    </source>
</evidence>
<dbReference type="SUPFAM" id="SSF51126">
    <property type="entry name" value="Pectin lyase-like"/>
    <property type="match status" value="1"/>
</dbReference>
<protein>
    <recommendedName>
        <fullName evidence="4">pectinesterase</fullName>
        <ecNumber evidence="4">3.1.1.11</ecNumber>
    </recommendedName>
</protein>
<dbReference type="AlphaFoldDB" id="A0A9P4JFK7"/>
<comment type="similarity">
    <text evidence="3">Belongs to the pectinesterase family.</text>
</comment>
<evidence type="ECO:0000313" key="13">
    <source>
        <dbReference type="Proteomes" id="UP000799536"/>
    </source>
</evidence>
<keyword evidence="6 10" id="KW-0732">Signal</keyword>
<feature type="signal peptide" evidence="10">
    <location>
        <begin position="1"/>
        <end position="15"/>
    </location>
</feature>
<sequence length="332" mass="35989">MFLLFLFSLFALSLAAKHTTPPSGALVVAKSGGKYSKIQDAVNALSSTSTSEQTIFIQSGTYDEQVYIRALKGPLTIMGYTEDSTLYTKNTVTITHGLSQANTAGGNDMTATVRAWTTNLKMYNINMVNTYGKGSQALALSAEATNQGYYACQLKGYQDTLLTNTGTQLYSKCFIEGVTDFIFGQHASTWFEQCDIRVLAANLGYITASGRDSESDTSYFVVNNSTVAAKVGNTVPDGAFYLGRPWRNYARVVFQSTSLSKVINGAGWKVWGTDTPNTDHVLFGEYKNIGDGSKGTRASFATKLSSPVNVETVLGKGWASAKYVDQEFVKNL</sequence>